<dbReference type="SUPFAM" id="SSF52540">
    <property type="entry name" value="P-loop containing nucleoside triphosphate hydrolases"/>
    <property type="match status" value="2"/>
</dbReference>
<dbReference type="InterPro" id="IPR027417">
    <property type="entry name" value="P-loop_NTPase"/>
</dbReference>
<proteinExistence type="predicted"/>
<evidence type="ECO:0000259" key="6">
    <source>
        <dbReference type="PROSITE" id="PS50893"/>
    </source>
</evidence>
<dbReference type="InterPro" id="IPR003439">
    <property type="entry name" value="ABC_transporter-like_ATP-bd"/>
</dbReference>
<dbReference type="InterPro" id="IPR050107">
    <property type="entry name" value="ABC_carbohydrate_import_ATPase"/>
</dbReference>
<dbReference type="CDD" id="cd03215">
    <property type="entry name" value="ABC_Carb_Monos_II"/>
    <property type="match status" value="1"/>
</dbReference>
<sequence>MGDPILELSGVGKRYGGIVALDSVDFKARSGSIHAILGENGAGKSTLMKLLAGTIRPSEGQMKVDGAPVDFRSPTEAARAGVVCIFQELSVIPDLSVAANVCLADPPRTRFGLIDRTRQIQIARRIFADMGVGQDIDVDARCSELPLSKRQLVEIAKALVRNPRILILDEATSALTASDVQPVMRLLRRLRDQGVLILLISHRMHEIDELADTCSVFRNGRHVETYRSGARTDQQVVQMMIGRPIEQIYPQKSDPATFGPTRLLVDRLSWTDRLKNISFELRAGEIVGLGGLDGQGQQEILEAVSGLLIGVEGTVTLHGGDGTTGTGSFALVSEDRKTGGLFLPLSVGRNLTATGQGAFSRFGIVDRKREQAYARGLVDKLQIKVGDLDSAVETLSGGNQQKVVLAKWLAVDPDILLLIDPTRGIDVGTKQEIYRLLRDLAAAGKAILIYSTDYDELIGLCDRALIVYDGQIAASLEGAALTEENILSSALRLGVTSPAMQEARA</sequence>
<dbReference type="GO" id="GO:0016887">
    <property type="term" value="F:ATP hydrolysis activity"/>
    <property type="evidence" value="ECO:0007669"/>
    <property type="project" value="InterPro"/>
</dbReference>
<keyword evidence="1" id="KW-0813">Transport</keyword>
<evidence type="ECO:0000313" key="8">
    <source>
        <dbReference type="Proteomes" id="UP000443843"/>
    </source>
</evidence>
<dbReference type="GO" id="GO:0005524">
    <property type="term" value="F:ATP binding"/>
    <property type="evidence" value="ECO:0007669"/>
    <property type="project" value="UniProtKB-KW"/>
</dbReference>
<dbReference type="AlphaFoldDB" id="A0A844WFL5"/>
<keyword evidence="8" id="KW-1185">Reference proteome</keyword>
<keyword evidence="4" id="KW-0547">Nucleotide-binding</keyword>
<organism evidence="7 8">
    <name type="scientific">Pseudooceanicola pacificus</name>
    <dbReference type="NCBI Taxonomy" id="2676438"/>
    <lineage>
        <taxon>Bacteria</taxon>
        <taxon>Pseudomonadati</taxon>
        <taxon>Pseudomonadota</taxon>
        <taxon>Alphaproteobacteria</taxon>
        <taxon>Rhodobacterales</taxon>
        <taxon>Paracoccaceae</taxon>
        <taxon>Pseudooceanicola</taxon>
    </lineage>
</organism>
<gene>
    <name evidence="7" type="ORF">GLS40_09855</name>
</gene>
<dbReference type="InterPro" id="IPR017871">
    <property type="entry name" value="ABC_transporter-like_CS"/>
</dbReference>
<dbReference type="PROSITE" id="PS50893">
    <property type="entry name" value="ABC_TRANSPORTER_2"/>
    <property type="match status" value="2"/>
</dbReference>
<dbReference type="PANTHER" id="PTHR43790:SF9">
    <property type="entry name" value="GALACTOFURANOSE TRANSPORTER ATP-BINDING PROTEIN YTFR"/>
    <property type="match status" value="1"/>
</dbReference>
<accession>A0A844WFL5</accession>
<feature type="domain" description="ABC transporter" evidence="6">
    <location>
        <begin position="259"/>
        <end position="494"/>
    </location>
</feature>
<dbReference type="CDD" id="cd03216">
    <property type="entry name" value="ABC_Carb_Monos_I"/>
    <property type="match status" value="1"/>
</dbReference>
<dbReference type="RefSeq" id="WP_160382587.1">
    <property type="nucleotide sequence ID" value="NZ_WNXQ01000004.1"/>
</dbReference>
<dbReference type="Gene3D" id="3.40.50.300">
    <property type="entry name" value="P-loop containing nucleotide triphosphate hydrolases"/>
    <property type="match status" value="2"/>
</dbReference>
<evidence type="ECO:0000313" key="7">
    <source>
        <dbReference type="EMBL" id="MWB78329.1"/>
    </source>
</evidence>
<feature type="domain" description="ABC transporter" evidence="6">
    <location>
        <begin position="6"/>
        <end position="244"/>
    </location>
</feature>
<evidence type="ECO:0000256" key="5">
    <source>
        <dbReference type="ARBA" id="ARBA00022840"/>
    </source>
</evidence>
<keyword evidence="5 7" id="KW-0067">ATP-binding</keyword>
<dbReference type="InterPro" id="IPR003593">
    <property type="entry name" value="AAA+_ATPase"/>
</dbReference>
<evidence type="ECO:0000256" key="1">
    <source>
        <dbReference type="ARBA" id="ARBA00022448"/>
    </source>
</evidence>
<protein>
    <submittedName>
        <fullName evidence="7">ATP-binding cassette domain-containing protein</fullName>
    </submittedName>
</protein>
<evidence type="ECO:0000256" key="4">
    <source>
        <dbReference type="ARBA" id="ARBA00022741"/>
    </source>
</evidence>
<dbReference type="PANTHER" id="PTHR43790">
    <property type="entry name" value="CARBOHYDRATE TRANSPORT ATP-BINDING PROTEIN MG119-RELATED"/>
    <property type="match status" value="1"/>
</dbReference>
<dbReference type="Proteomes" id="UP000443843">
    <property type="component" value="Unassembled WGS sequence"/>
</dbReference>
<keyword evidence="2" id="KW-0762">Sugar transport</keyword>
<comment type="caution">
    <text evidence="7">The sequence shown here is derived from an EMBL/GenBank/DDBJ whole genome shotgun (WGS) entry which is preliminary data.</text>
</comment>
<keyword evidence="3" id="KW-0677">Repeat</keyword>
<dbReference type="EMBL" id="WNXQ01000004">
    <property type="protein sequence ID" value="MWB78329.1"/>
    <property type="molecule type" value="Genomic_DNA"/>
</dbReference>
<evidence type="ECO:0000256" key="2">
    <source>
        <dbReference type="ARBA" id="ARBA00022597"/>
    </source>
</evidence>
<evidence type="ECO:0000256" key="3">
    <source>
        <dbReference type="ARBA" id="ARBA00022737"/>
    </source>
</evidence>
<reference evidence="7 8" key="1">
    <citation type="submission" date="2019-11" db="EMBL/GenBank/DDBJ databases">
        <title>Pseudooceanicola pacifica sp. nov., isolated from deep-sea sediment of the Pacific Ocean.</title>
        <authorList>
            <person name="Lyu L."/>
        </authorList>
    </citation>
    <scope>NUCLEOTIDE SEQUENCE [LARGE SCALE GENOMIC DNA]</scope>
    <source>
        <strain evidence="7 8">216_PA32_1</strain>
    </source>
</reference>
<dbReference type="SMART" id="SM00382">
    <property type="entry name" value="AAA"/>
    <property type="match status" value="1"/>
</dbReference>
<dbReference type="PROSITE" id="PS00211">
    <property type="entry name" value="ABC_TRANSPORTER_1"/>
    <property type="match status" value="1"/>
</dbReference>
<dbReference type="Pfam" id="PF00005">
    <property type="entry name" value="ABC_tran"/>
    <property type="match status" value="2"/>
</dbReference>
<name>A0A844WFL5_9RHOB</name>